<keyword evidence="3" id="KW-1015">Disulfide bond</keyword>
<sequence length="329" mass="37166">MKRKILALSLLSLSASAQVHIEGKLISSPAKKVYLQEFKDKIFYTIDSAVVKEGTFSFHKNITTPEVYGLTLDQEKSPVFLYLDEQDKNISVELDSSSYYKNTKFSGSSAQDIFEEYKSAGRDFDIKAFINKYPKSVVSAYVLYRNFAYRLEADQIREYLGILSPELQNSPYGKNLKAYLETLELVKIGQKAPDFTLADTEGKSVRLSDKFGKYLLVDFWAAWCGPCRKENPNVVAAYQKYHELGFDVFGVSLDRTKEAWIKAIEKDQLTWTHVSDLQYWKSAPAALYGVRAIPANFLLAPDGTIVAKNLKGKDLHDTLEQLLGSTKAP</sequence>
<dbReference type="AlphaFoldDB" id="E4RRL6"/>
<dbReference type="InterPro" id="IPR017937">
    <property type="entry name" value="Thioredoxin_CS"/>
</dbReference>
<dbReference type="eggNOG" id="COG0526">
    <property type="taxonomic scope" value="Bacteria"/>
</dbReference>
<reference key="1">
    <citation type="submission" date="2010-11" db="EMBL/GenBank/DDBJ databases">
        <title>The complete genome of Leadbetterella byssophila DSM 17132.</title>
        <authorList>
            <consortium name="US DOE Joint Genome Institute (JGI-PGF)"/>
            <person name="Lucas S."/>
            <person name="Copeland A."/>
            <person name="Lapidus A."/>
            <person name="Glavina del Rio T."/>
            <person name="Dalin E."/>
            <person name="Tice H."/>
            <person name="Bruce D."/>
            <person name="Goodwin L."/>
            <person name="Pitluck S."/>
            <person name="Kyrpides N."/>
            <person name="Mavromatis K."/>
            <person name="Ivanova N."/>
            <person name="Teshima H."/>
            <person name="Brettin T."/>
            <person name="Detter J.C."/>
            <person name="Han C."/>
            <person name="Tapia R."/>
            <person name="Land M."/>
            <person name="Hauser L."/>
            <person name="Markowitz V."/>
            <person name="Cheng J.-F."/>
            <person name="Hugenholtz P."/>
            <person name="Woyke T."/>
            <person name="Wu D."/>
            <person name="Tindall B."/>
            <person name="Pomrenke H.G."/>
            <person name="Brambilla E."/>
            <person name="Klenk H.-P."/>
            <person name="Eisen J.A."/>
        </authorList>
    </citation>
    <scope>NUCLEOTIDE SEQUENCE [LARGE SCALE GENOMIC DNA]</scope>
    <source>
        <strain>DSM 17132</strain>
    </source>
</reference>
<dbReference type="GO" id="GO:0016209">
    <property type="term" value="F:antioxidant activity"/>
    <property type="evidence" value="ECO:0007669"/>
    <property type="project" value="InterPro"/>
</dbReference>
<protein>
    <submittedName>
        <fullName evidence="7">Alkyl hydroperoxide reductase/ Thiol specific antioxidant/ Mal allergen</fullName>
    </submittedName>
</protein>
<dbReference type="GO" id="GO:0030313">
    <property type="term" value="C:cell envelope"/>
    <property type="evidence" value="ECO:0007669"/>
    <property type="project" value="UniProtKB-SubCell"/>
</dbReference>
<evidence type="ECO:0000259" key="6">
    <source>
        <dbReference type="PROSITE" id="PS51352"/>
    </source>
</evidence>
<dbReference type="GO" id="GO:0016491">
    <property type="term" value="F:oxidoreductase activity"/>
    <property type="evidence" value="ECO:0007669"/>
    <property type="project" value="InterPro"/>
</dbReference>
<dbReference type="PROSITE" id="PS00194">
    <property type="entry name" value="THIOREDOXIN_1"/>
    <property type="match status" value="1"/>
</dbReference>
<feature type="chain" id="PRO_5003185702" evidence="5">
    <location>
        <begin position="18"/>
        <end position="329"/>
    </location>
</feature>
<feature type="domain" description="Thioredoxin" evidence="6">
    <location>
        <begin position="186"/>
        <end position="328"/>
    </location>
</feature>
<dbReference type="Pfam" id="PF14289">
    <property type="entry name" value="DUF4369"/>
    <property type="match status" value="1"/>
</dbReference>
<evidence type="ECO:0000256" key="2">
    <source>
        <dbReference type="ARBA" id="ARBA00022748"/>
    </source>
</evidence>
<keyword evidence="5" id="KW-0732">Signal</keyword>
<dbReference type="InterPro" id="IPR013766">
    <property type="entry name" value="Thioredoxin_domain"/>
</dbReference>
<evidence type="ECO:0000256" key="5">
    <source>
        <dbReference type="SAM" id="SignalP"/>
    </source>
</evidence>
<dbReference type="RefSeq" id="WP_013407723.1">
    <property type="nucleotide sequence ID" value="NC_014655.1"/>
</dbReference>
<keyword evidence="2" id="KW-0201">Cytochrome c-type biogenesis</keyword>
<dbReference type="OrthoDB" id="6399635at2"/>
<dbReference type="GO" id="GO:0017004">
    <property type="term" value="P:cytochrome complex assembly"/>
    <property type="evidence" value="ECO:0007669"/>
    <property type="project" value="UniProtKB-KW"/>
</dbReference>
<comment type="subcellular location">
    <subcellularLocation>
        <location evidence="1">Cell envelope</location>
    </subcellularLocation>
</comment>
<dbReference type="HOGENOM" id="CLU_042529_1_0_10"/>
<dbReference type="PANTHER" id="PTHR42852:SF6">
    <property type="entry name" value="THIOL:DISULFIDE INTERCHANGE PROTEIN DSBE"/>
    <property type="match status" value="1"/>
</dbReference>
<keyword evidence="8" id="KW-1185">Reference proteome</keyword>
<dbReference type="Gene3D" id="3.40.30.10">
    <property type="entry name" value="Glutaredoxin"/>
    <property type="match status" value="1"/>
</dbReference>
<keyword evidence="4" id="KW-0676">Redox-active center</keyword>
<feature type="signal peptide" evidence="5">
    <location>
        <begin position="1"/>
        <end position="17"/>
    </location>
</feature>
<dbReference type="EMBL" id="CP002305">
    <property type="protein sequence ID" value="ADQ16672.1"/>
    <property type="molecule type" value="Genomic_DNA"/>
</dbReference>
<dbReference type="PROSITE" id="PS51352">
    <property type="entry name" value="THIOREDOXIN_2"/>
    <property type="match status" value="1"/>
</dbReference>
<dbReference type="InterPro" id="IPR000866">
    <property type="entry name" value="AhpC/TSA"/>
</dbReference>
<dbReference type="InterPro" id="IPR025380">
    <property type="entry name" value="DUF4369"/>
</dbReference>
<name>E4RRL6_LEAB4</name>
<evidence type="ECO:0000256" key="3">
    <source>
        <dbReference type="ARBA" id="ARBA00023157"/>
    </source>
</evidence>
<dbReference type="Pfam" id="PF00578">
    <property type="entry name" value="AhpC-TSA"/>
    <property type="match status" value="1"/>
</dbReference>
<evidence type="ECO:0000256" key="1">
    <source>
        <dbReference type="ARBA" id="ARBA00004196"/>
    </source>
</evidence>
<dbReference type="InterPro" id="IPR036249">
    <property type="entry name" value="Thioredoxin-like_sf"/>
</dbReference>
<dbReference type="CDD" id="cd02966">
    <property type="entry name" value="TlpA_like_family"/>
    <property type="match status" value="1"/>
</dbReference>
<evidence type="ECO:0000313" key="7">
    <source>
        <dbReference type="EMBL" id="ADQ16672.1"/>
    </source>
</evidence>
<proteinExistence type="predicted"/>
<dbReference type="Proteomes" id="UP000007435">
    <property type="component" value="Chromosome"/>
</dbReference>
<evidence type="ECO:0000256" key="4">
    <source>
        <dbReference type="ARBA" id="ARBA00023284"/>
    </source>
</evidence>
<reference evidence="7 8" key="2">
    <citation type="journal article" date="2011" name="Stand. Genomic Sci.">
        <title>Complete genome sequence of Leadbetterella byssophila type strain (4M15).</title>
        <authorList>
            <person name="Abt B."/>
            <person name="Teshima H."/>
            <person name="Lucas S."/>
            <person name="Lapidus A."/>
            <person name="Del Rio T.G."/>
            <person name="Nolan M."/>
            <person name="Tice H."/>
            <person name="Cheng J.F."/>
            <person name="Pitluck S."/>
            <person name="Liolios K."/>
            <person name="Pagani I."/>
            <person name="Ivanova N."/>
            <person name="Mavromatis K."/>
            <person name="Pati A."/>
            <person name="Tapia R."/>
            <person name="Han C."/>
            <person name="Goodwin L."/>
            <person name="Chen A."/>
            <person name="Palaniappan K."/>
            <person name="Land M."/>
            <person name="Hauser L."/>
            <person name="Chang Y.J."/>
            <person name="Jeffries C.D."/>
            <person name="Rohde M."/>
            <person name="Goker M."/>
            <person name="Tindall B.J."/>
            <person name="Detter J.C."/>
            <person name="Woyke T."/>
            <person name="Bristow J."/>
            <person name="Eisen J.A."/>
            <person name="Markowitz V."/>
            <person name="Hugenholtz P."/>
            <person name="Klenk H.P."/>
            <person name="Kyrpides N.C."/>
        </authorList>
    </citation>
    <scope>NUCLEOTIDE SEQUENCE [LARGE SCALE GENOMIC DNA]</scope>
    <source>
        <strain evidence="8">DSM 17132 / JCM 16389 / KACC 11308 / NBRC 106382 / 4M15</strain>
    </source>
</reference>
<dbReference type="InterPro" id="IPR050553">
    <property type="entry name" value="Thioredoxin_ResA/DsbE_sf"/>
</dbReference>
<evidence type="ECO:0000313" key="8">
    <source>
        <dbReference type="Proteomes" id="UP000007435"/>
    </source>
</evidence>
<dbReference type="PANTHER" id="PTHR42852">
    <property type="entry name" value="THIOL:DISULFIDE INTERCHANGE PROTEIN DSBE"/>
    <property type="match status" value="1"/>
</dbReference>
<dbReference type="KEGG" id="lby:Lbys_0934"/>
<gene>
    <name evidence="7" type="ordered locus">Lbys_0934</name>
</gene>
<dbReference type="SUPFAM" id="SSF52833">
    <property type="entry name" value="Thioredoxin-like"/>
    <property type="match status" value="1"/>
</dbReference>
<accession>E4RRL6</accession>
<organism evidence="7 8">
    <name type="scientific">Leadbetterella byssophila (strain DSM 17132 / JCM 16389 / KACC 11308 / NBRC 106382 / 4M15)</name>
    <dbReference type="NCBI Taxonomy" id="649349"/>
    <lineage>
        <taxon>Bacteria</taxon>
        <taxon>Pseudomonadati</taxon>
        <taxon>Bacteroidota</taxon>
        <taxon>Cytophagia</taxon>
        <taxon>Cytophagales</taxon>
        <taxon>Leadbetterellaceae</taxon>
        <taxon>Leadbetterella</taxon>
    </lineage>
</organism>
<dbReference type="STRING" id="649349.Lbys_0934"/>